<protein>
    <submittedName>
        <fullName evidence="2">Putative metal-dependent hydrolase</fullName>
    </submittedName>
</protein>
<dbReference type="AlphaFoldDB" id="A0A840CGW9"/>
<keyword evidence="3" id="KW-1185">Reference proteome</keyword>
<keyword evidence="2" id="KW-0378">Hydrolase</keyword>
<comment type="caution">
    <text evidence="2">The sequence shown here is derived from an EMBL/GenBank/DDBJ whole genome shotgun (WGS) entry which is preliminary data.</text>
</comment>
<organism evidence="2 3">
    <name type="scientific">Actibacterium naphthalenivorans</name>
    <dbReference type="NCBI Taxonomy" id="1614693"/>
    <lineage>
        <taxon>Bacteria</taxon>
        <taxon>Pseudomonadati</taxon>
        <taxon>Pseudomonadota</taxon>
        <taxon>Alphaproteobacteria</taxon>
        <taxon>Rhodobacterales</taxon>
        <taxon>Roseobacteraceae</taxon>
        <taxon>Actibacterium</taxon>
    </lineage>
</organism>
<sequence>MAHENNKSRLEEQIDENLRRVYQQKLEEDVPDRFKELLEQLKEQDSHHGKS</sequence>
<dbReference type="EMBL" id="JACIEQ010000005">
    <property type="protein sequence ID" value="MBB4023332.1"/>
    <property type="molecule type" value="Genomic_DNA"/>
</dbReference>
<proteinExistence type="predicted"/>
<name>A0A840CGW9_9RHOB</name>
<dbReference type="InterPro" id="IPR041649">
    <property type="entry name" value="NepR"/>
</dbReference>
<dbReference type="GO" id="GO:0016787">
    <property type="term" value="F:hydrolase activity"/>
    <property type="evidence" value="ECO:0007669"/>
    <property type="project" value="UniProtKB-KW"/>
</dbReference>
<reference evidence="2" key="1">
    <citation type="submission" date="2020-08" db="EMBL/GenBank/DDBJ databases">
        <title>Genomic Encyclopedia of Type Strains, Phase IV (KMG-IV): sequencing the most valuable type-strain genomes for metagenomic binning, comparative biology and taxonomic classification.</title>
        <authorList>
            <person name="Goeker M."/>
        </authorList>
    </citation>
    <scope>NUCLEOTIDE SEQUENCE [LARGE SCALE GENOMIC DNA]</scope>
    <source>
        <strain evidence="2">DSM 105040</strain>
    </source>
</reference>
<evidence type="ECO:0000259" key="1">
    <source>
        <dbReference type="Pfam" id="PF18557"/>
    </source>
</evidence>
<gene>
    <name evidence="2" type="ORF">GGR17_003161</name>
</gene>
<dbReference type="Pfam" id="PF18557">
    <property type="entry name" value="NepR"/>
    <property type="match status" value="1"/>
</dbReference>
<dbReference type="RefSeq" id="WP_054540437.1">
    <property type="nucleotide sequence ID" value="NZ_JACIEQ010000005.1"/>
</dbReference>
<dbReference type="Proteomes" id="UP000585681">
    <property type="component" value="Unassembled WGS sequence"/>
</dbReference>
<evidence type="ECO:0000313" key="2">
    <source>
        <dbReference type="EMBL" id="MBB4023332.1"/>
    </source>
</evidence>
<feature type="domain" description="Anti-sigma factor NepR" evidence="1">
    <location>
        <begin position="12"/>
        <end position="45"/>
    </location>
</feature>
<accession>A0A840CGW9</accession>
<evidence type="ECO:0000313" key="3">
    <source>
        <dbReference type="Proteomes" id="UP000585681"/>
    </source>
</evidence>